<gene>
    <name evidence="1" type="ORF">LCGC14_0789330</name>
</gene>
<evidence type="ECO:0008006" key="2">
    <source>
        <dbReference type="Google" id="ProtNLM"/>
    </source>
</evidence>
<dbReference type="AlphaFoldDB" id="A0A0F9QCY1"/>
<comment type="caution">
    <text evidence="1">The sequence shown here is derived from an EMBL/GenBank/DDBJ whole genome shotgun (WGS) entry which is preliminary data.</text>
</comment>
<dbReference type="EMBL" id="LAZR01002078">
    <property type="protein sequence ID" value="KKN34887.1"/>
    <property type="molecule type" value="Genomic_DNA"/>
</dbReference>
<proteinExistence type="predicted"/>
<name>A0A0F9QCY1_9ZZZZ</name>
<sequence>MKIHKEIQLDPYPNNNTHILKFTFENDVKIQFFLQSCYISIPDLNVYNYHREINRTLRKSNWFYNPKVNISIPLNLTRKIVFPYNFEMNIVVRRLEKGKYGSPNSLLLESYFQFVPAPRYRAFISRSVRENEKYAPDIISKYIQYWGFSPHTVGIPPLNKQYSDKELLYEIDKQIQMADIVFGIATRRDQLVNNLHWKTFEWLQGETGIAFSKKKQILIFVEKGIDFSGIGSKCDMLEFDLSNLKKIPLFLDKIMPILRDNIEKRLNTEALLNSLLVGGMLV</sequence>
<reference evidence="1" key="1">
    <citation type="journal article" date="2015" name="Nature">
        <title>Complex archaea that bridge the gap between prokaryotes and eukaryotes.</title>
        <authorList>
            <person name="Spang A."/>
            <person name="Saw J.H."/>
            <person name="Jorgensen S.L."/>
            <person name="Zaremba-Niedzwiedzka K."/>
            <person name="Martijn J."/>
            <person name="Lind A.E."/>
            <person name="van Eijk R."/>
            <person name="Schleper C."/>
            <person name="Guy L."/>
            <person name="Ettema T.J."/>
        </authorList>
    </citation>
    <scope>NUCLEOTIDE SEQUENCE</scope>
</reference>
<protein>
    <recommendedName>
        <fullName evidence="2">TIR domain-containing protein</fullName>
    </recommendedName>
</protein>
<evidence type="ECO:0000313" key="1">
    <source>
        <dbReference type="EMBL" id="KKN34887.1"/>
    </source>
</evidence>
<organism evidence="1">
    <name type="scientific">marine sediment metagenome</name>
    <dbReference type="NCBI Taxonomy" id="412755"/>
    <lineage>
        <taxon>unclassified sequences</taxon>
        <taxon>metagenomes</taxon>
        <taxon>ecological metagenomes</taxon>
    </lineage>
</organism>
<feature type="non-terminal residue" evidence="1">
    <location>
        <position position="282"/>
    </location>
</feature>
<accession>A0A0F9QCY1</accession>